<organism evidence="1 2">
    <name type="scientific">Spectribacter acetivorans</name>
    <dbReference type="NCBI Taxonomy" id="3075603"/>
    <lineage>
        <taxon>Bacteria</taxon>
        <taxon>Pseudomonadati</taxon>
        <taxon>Pseudomonadota</taxon>
        <taxon>Gammaproteobacteria</taxon>
        <taxon>Salinisphaerales</taxon>
        <taxon>Salinisphaeraceae</taxon>
        <taxon>Spectribacter</taxon>
    </lineage>
</organism>
<sequence>MKTMSRYARAGAGAVLAALQQLVMTEQLHAQVQWQRLQARASVALQAGDVGTLLRDQRRLRTPSAESAGIAAAWRGALAAARRQWQARLQSLPPED</sequence>
<reference evidence="1 2" key="1">
    <citation type="submission" date="2023-09" db="EMBL/GenBank/DDBJ databases">
        <authorList>
            <person name="Rey-Velasco X."/>
        </authorList>
    </citation>
    <scope>NUCLEOTIDE SEQUENCE [LARGE SCALE GENOMIC DNA]</scope>
    <source>
        <strain evidence="1 2">P385</strain>
    </source>
</reference>
<proteinExistence type="predicted"/>
<evidence type="ECO:0000313" key="2">
    <source>
        <dbReference type="Proteomes" id="UP001259982"/>
    </source>
</evidence>
<dbReference type="RefSeq" id="WP_311657970.1">
    <property type="nucleotide sequence ID" value="NZ_JAVRHY010000004.1"/>
</dbReference>
<dbReference type="EMBL" id="JAVRHY010000004">
    <property type="protein sequence ID" value="MDT0617974.1"/>
    <property type="molecule type" value="Genomic_DNA"/>
</dbReference>
<gene>
    <name evidence="1" type="ORF">RM531_05775</name>
</gene>
<accession>A0ABU3B6B4</accession>
<evidence type="ECO:0000313" key="1">
    <source>
        <dbReference type="EMBL" id="MDT0617974.1"/>
    </source>
</evidence>
<keyword evidence="2" id="KW-1185">Reference proteome</keyword>
<comment type="caution">
    <text evidence="1">The sequence shown here is derived from an EMBL/GenBank/DDBJ whole genome shotgun (WGS) entry which is preliminary data.</text>
</comment>
<dbReference type="Proteomes" id="UP001259982">
    <property type="component" value="Unassembled WGS sequence"/>
</dbReference>
<name>A0ABU3B6B4_9GAMM</name>
<protein>
    <submittedName>
        <fullName evidence="1">Uncharacterized protein</fullName>
    </submittedName>
</protein>